<evidence type="ECO:0000313" key="2">
    <source>
        <dbReference type="EMBL" id="AXC49619.1"/>
    </source>
</evidence>
<keyword evidence="1" id="KW-0732">Signal</keyword>
<dbReference type="Proteomes" id="UP000252023">
    <property type="component" value="Chromosome"/>
</dbReference>
<dbReference type="OrthoDB" id="7992928at2"/>
<organism evidence="2 3">
    <name type="scientific">Paracoccus suum</name>
    <dbReference type="NCBI Taxonomy" id="2259340"/>
    <lineage>
        <taxon>Bacteria</taxon>
        <taxon>Pseudomonadati</taxon>
        <taxon>Pseudomonadota</taxon>
        <taxon>Alphaproteobacteria</taxon>
        <taxon>Rhodobacterales</taxon>
        <taxon>Paracoccaceae</taxon>
        <taxon>Paracoccus</taxon>
    </lineage>
</organism>
<name>A0A344PJR4_9RHOB</name>
<dbReference type="KEGG" id="pars:DRW48_07870"/>
<accession>A0A344PJR4</accession>
<dbReference type="EMBL" id="CP030918">
    <property type="protein sequence ID" value="AXC49619.1"/>
    <property type="molecule type" value="Genomic_DNA"/>
</dbReference>
<sequence>MASATVVELKTEENRMKYLLPLLALCAAPAAAAEVACSITAGDQTIEGPCAFAAKKDGSFTAALKGGTSVGGANQVMLDLSGARPHLSASGADGAKLDWGDARRDPVDKACWVSLSARVCAREVAAVAGTTAGGPAPTASAGDRPLNVDFTGRCHMDACTWYRQSQPWQVGEGSAAVPGRVMAVMQTTAQTGHPTGDYPDSAPADAKWRPPVEARYFCSMKRPAFQSEVGSWTVLPLPQVFGATETITAAYLHVCHPDVAGGDPYDLPGTLGYTAGGDVMGVTYPDLDALLR</sequence>
<keyword evidence="3" id="KW-1185">Reference proteome</keyword>
<evidence type="ECO:0000256" key="1">
    <source>
        <dbReference type="SAM" id="SignalP"/>
    </source>
</evidence>
<feature type="chain" id="PRO_5016831503" evidence="1">
    <location>
        <begin position="33"/>
        <end position="292"/>
    </location>
</feature>
<proteinExistence type="predicted"/>
<protein>
    <submittedName>
        <fullName evidence="2">Uncharacterized protein</fullName>
    </submittedName>
</protein>
<evidence type="ECO:0000313" key="3">
    <source>
        <dbReference type="Proteomes" id="UP000252023"/>
    </source>
</evidence>
<feature type="signal peptide" evidence="1">
    <location>
        <begin position="1"/>
        <end position="32"/>
    </location>
</feature>
<dbReference type="AlphaFoldDB" id="A0A344PJR4"/>
<gene>
    <name evidence="2" type="ORF">DRW48_07870</name>
</gene>
<reference evidence="3" key="1">
    <citation type="submission" date="2018-07" db="EMBL/GenBank/DDBJ databases">
        <title>Genome sequencing of Paracoccus sp. SC2-6.</title>
        <authorList>
            <person name="Heo J."/>
            <person name="Kim S.-J."/>
            <person name="Kwon S.-W."/>
        </authorList>
    </citation>
    <scope>NUCLEOTIDE SEQUENCE [LARGE SCALE GENOMIC DNA]</scope>
    <source>
        <strain evidence="3">SC2-6</strain>
    </source>
</reference>